<protein>
    <submittedName>
        <fullName evidence="1">Uncharacterized protein</fullName>
    </submittedName>
</protein>
<comment type="caution">
    <text evidence="1">The sequence shown here is derived from an EMBL/GenBank/DDBJ whole genome shotgun (WGS) entry which is preliminary data.</text>
</comment>
<sequence length="99" mass="11611">MKKSACLMFELCDGGKVDDEWCQTTSLFTECKVYGRDQETGQIREFFTTLASNKEDWHGWTWKNNTCSTDDLWREPLVKWDKLWSGLQLLPLKYAHAQA</sequence>
<dbReference type="Proteomes" id="UP000257109">
    <property type="component" value="Unassembled WGS sequence"/>
</dbReference>
<proteinExistence type="predicted"/>
<reference evidence="1" key="1">
    <citation type="submission" date="2018-05" db="EMBL/GenBank/DDBJ databases">
        <title>Draft genome of Mucuna pruriens seed.</title>
        <authorList>
            <person name="Nnadi N.E."/>
            <person name="Vos R."/>
            <person name="Hasami M.H."/>
            <person name="Devisetty U.K."/>
            <person name="Aguiy J.C."/>
        </authorList>
    </citation>
    <scope>NUCLEOTIDE SEQUENCE [LARGE SCALE GENOMIC DNA]</scope>
    <source>
        <strain evidence="1">JCA_2017</strain>
    </source>
</reference>
<evidence type="ECO:0000313" key="1">
    <source>
        <dbReference type="EMBL" id="RDX94008.1"/>
    </source>
</evidence>
<gene>
    <name evidence="1" type="ORF">CR513_23662</name>
</gene>
<dbReference type="AlphaFoldDB" id="A0A371GTY6"/>
<name>A0A371GTY6_MUCPR</name>
<accession>A0A371GTY6</accession>
<evidence type="ECO:0000313" key="2">
    <source>
        <dbReference type="Proteomes" id="UP000257109"/>
    </source>
</evidence>
<keyword evidence="2" id="KW-1185">Reference proteome</keyword>
<feature type="non-terminal residue" evidence="1">
    <location>
        <position position="1"/>
    </location>
</feature>
<organism evidence="1 2">
    <name type="scientific">Mucuna pruriens</name>
    <name type="common">Velvet bean</name>
    <name type="synonym">Dolichos pruriens</name>
    <dbReference type="NCBI Taxonomy" id="157652"/>
    <lineage>
        <taxon>Eukaryota</taxon>
        <taxon>Viridiplantae</taxon>
        <taxon>Streptophyta</taxon>
        <taxon>Embryophyta</taxon>
        <taxon>Tracheophyta</taxon>
        <taxon>Spermatophyta</taxon>
        <taxon>Magnoliopsida</taxon>
        <taxon>eudicotyledons</taxon>
        <taxon>Gunneridae</taxon>
        <taxon>Pentapetalae</taxon>
        <taxon>rosids</taxon>
        <taxon>fabids</taxon>
        <taxon>Fabales</taxon>
        <taxon>Fabaceae</taxon>
        <taxon>Papilionoideae</taxon>
        <taxon>50 kb inversion clade</taxon>
        <taxon>NPAAA clade</taxon>
        <taxon>indigoferoid/millettioid clade</taxon>
        <taxon>Phaseoleae</taxon>
        <taxon>Mucuna</taxon>
    </lineage>
</organism>
<dbReference type="EMBL" id="QJKJ01004475">
    <property type="protein sequence ID" value="RDX94008.1"/>
    <property type="molecule type" value="Genomic_DNA"/>
</dbReference>